<dbReference type="EMBL" id="FOCC01000002">
    <property type="protein sequence ID" value="SEM41387.1"/>
    <property type="molecule type" value="Genomic_DNA"/>
</dbReference>
<feature type="transmembrane region" description="Helical" evidence="1">
    <location>
        <begin position="12"/>
        <end position="36"/>
    </location>
</feature>
<comment type="caution">
    <text evidence="2">The sequence shown here is derived from an EMBL/GenBank/DDBJ whole genome shotgun (WGS) entry which is preliminary data.</text>
</comment>
<gene>
    <name evidence="2" type="ORF">SAMN05216431_102134</name>
</gene>
<evidence type="ECO:0000313" key="2">
    <source>
        <dbReference type="EMBL" id="SEM41387.1"/>
    </source>
</evidence>
<reference evidence="2 3" key="1">
    <citation type="submission" date="2016-10" db="EMBL/GenBank/DDBJ databases">
        <authorList>
            <person name="Varghese N."/>
            <person name="Submissions S."/>
        </authorList>
    </citation>
    <scope>NUCLEOTIDE SEQUENCE [LARGE SCALE GENOMIC DNA]</scope>
    <source>
        <strain evidence="2 3">WC1T17</strain>
    </source>
</reference>
<evidence type="ECO:0000313" key="3">
    <source>
        <dbReference type="Proteomes" id="UP000182089"/>
    </source>
</evidence>
<proteinExistence type="predicted"/>
<organism evidence="2 3">
    <name type="scientific">Ligilactobacillus ruminis</name>
    <dbReference type="NCBI Taxonomy" id="1623"/>
    <lineage>
        <taxon>Bacteria</taxon>
        <taxon>Bacillati</taxon>
        <taxon>Bacillota</taxon>
        <taxon>Bacilli</taxon>
        <taxon>Lactobacillales</taxon>
        <taxon>Lactobacillaceae</taxon>
        <taxon>Ligilactobacillus</taxon>
    </lineage>
</organism>
<feature type="transmembrane region" description="Helical" evidence="1">
    <location>
        <begin position="250"/>
        <end position="269"/>
    </location>
</feature>
<sequence>MFKNKNITSRSAIIQGLMIAVGFCLILATAFTFILFNKNNLKNYITTQDSIIKEQHYYNERIAIAAQDAGLSKKQVDYLLIDERQTKELSLTTIDNLFEAKAVLLNSSALYQASLKSLQAKKLSLTTKQKEALNDKLEVFQINLYRHNKATNRLNHLTMFLQISRFWKKAIYIVDLILIIFLLLLFVSFARQTNSIHILFFVSNFNLINTILTLFLAIFLTLYSTFFLEQRLSGETLAFFYVITKSIRQYLWFTIFILYIIGFLASIIATKMQKDDQK</sequence>
<evidence type="ECO:0008006" key="4">
    <source>
        <dbReference type="Google" id="ProtNLM"/>
    </source>
</evidence>
<keyword evidence="1" id="KW-0812">Transmembrane</keyword>
<protein>
    <recommendedName>
        <fullName evidence="4">Cell division protein FtsX</fullName>
    </recommendedName>
</protein>
<feature type="transmembrane region" description="Helical" evidence="1">
    <location>
        <begin position="210"/>
        <end position="229"/>
    </location>
</feature>
<keyword evidence="1" id="KW-0472">Membrane</keyword>
<accession>A0ABY1A9Q8</accession>
<name>A0ABY1A9Q8_9LACO</name>
<dbReference type="Proteomes" id="UP000182089">
    <property type="component" value="Unassembled WGS sequence"/>
</dbReference>
<feature type="transmembrane region" description="Helical" evidence="1">
    <location>
        <begin position="170"/>
        <end position="190"/>
    </location>
</feature>
<keyword evidence="1" id="KW-1133">Transmembrane helix</keyword>
<evidence type="ECO:0000256" key="1">
    <source>
        <dbReference type="SAM" id="Phobius"/>
    </source>
</evidence>